<feature type="region of interest" description="Disordered" evidence="1">
    <location>
        <begin position="72"/>
        <end position="122"/>
    </location>
</feature>
<evidence type="ECO:0000256" key="1">
    <source>
        <dbReference type="SAM" id="MobiDB-lite"/>
    </source>
</evidence>
<dbReference type="SMART" id="SM00271">
    <property type="entry name" value="DnaJ"/>
    <property type="match status" value="1"/>
</dbReference>
<accession>A0A5C6AZM8</accession>
<name>A0A5C6AZM8_9PLAN</name>
<dbReference type="PROSITE" id="PS50076">
    <property type="entry name" value="DNAJ_2"/>
    <property type="match status" value="1"/>
</dbReference>
<evidence type="ECO:0000313" key="4">
    <source>
        <dbReference type="Proteomes" id="UP000320735"/>
    </source>
</evidence>
<organism evidence="3 4">
    <name type="scientific">Symmachiella macrocystis</name>
    <dbReference type="NCBI Taxonomy" id="2527985"/>
    <lineage>
        <taxon>Bacteria</taxon>
        <taxon>Pseudomonadati</taxon>
        <taxon>Planctomycetota</taxon>
        <taxon>Planctomycetia</taxon>
        <taxon>Planctomycetales</taxon>
        <taxon>Planctomycetaceae</taxon>
        <taxon>Symmachiella</taxon>
    </lineage>
</organism>
<dbReference type="OrthoDB" id="231919at2"/>
<sequence length="493" mass="55699">MTDIPLPDDSSQWPLNPWEIFGLRPNAKHVELRRAYSQLIRRFRPDTHPVEFQRIHEAYQRLKAILGSQVQPELPSHGNASNENWSHGGSPHGYSPYGNSNGNGKSPYDSPIDPNVPSSRNEIRKRAPDVGGLFAIHDKKSVVDAYRSLVQADKQHPSETTAAALYWQLILNPDLDTQRKPADWLLHGLSRTNGSPCLLELFRQELICKPRFALSDKAGQFLKRIPASFRSELLRQRWKHAATAKNWQVIREDLVVHRTPLVDYSPTEWVRLTIAAANHAAWSQDSDAVRILDTCRKEIALFDNFQLELESELIQFDHLTELATGIKSLPTVGNIHVRLLLQEMPNIWNASNNVRSAVVPIISGLLSKPETVLSELDQVASVSPVVLQYLYGLLDQVGLAWIEDRDRPAETVVAERIVYFLTVCPVVDYSKLRTSILRFCIDEFISPEEFAATVEAQQDEALEFDGSKTLISSSIRDDLSLRFLCKAHRALNG</sequence>
<feature type="compositionally biased region" description="Low complexity" evidence="1">
    <location>
        <begin position="93"/>
        <end position="108"/>
    </location>
</feature>
<feature type="compositionally biased region" description="Polar residues" evidence="1">
    <location>
        <begin position="78"/>
        <end position="87"/>
    </location>
</feature>
<dbReference type="Gene3D" id="1.10.287.110">
    <property type="entry name" value="DnaJ domain"/>
    <property type="match status" value="1"/>
</dbReference>
<reference evidence="3 4" key="1">
    <citation type="submission" date="2019-02" db="EMBL/GenBank/DDBJ databases">
        <title>Deep-cultivation of Planctomycetes and their phenomic and genomic characterization uncovers novel biology.</title>
        <authorList>
            <person name="Wiegand S."/>
            <person name="Jogler M."/>
            <person name="Boedeker C."/>
            <person name="Pinto D."/>
            <person name="Vollmers J."/>
            <person name="Rivas-Marin E."/>
            <person name="Kohn T."/>
            <person name="Peeters S.H."/>
            <person name="Heuer A."/>
            <person name="Rast P."/>
            <person name="Oberbeckmann S."/>
            <person name="Bunk B."/>
            <person name="Jeske O."/>
            <person name="Meyerdierks A."/>
            <person name="Storesund J.E."/>
            <person name="Kallscheuer N."/>
            <person name="Luecker S."/>
            <person name="Lage O.M."/>
            <person name="Pohl T."/>
            <person name="Merkel B.J."/>
            <person name="Hornburger P."/>
            <person name="Mueller R.-W."/>
            <person name="Bruemmer F."/>
            <person name="Labrenz M."/>
            <person name="Spormann A.M."/>
            <person name="Op Den Camp H."/>
            <person name="Overmann J."/>
            <person name="Amann R."/>
            <person name="Jetten M.S.M."/>
            <person name="Mascher T."/>
            <person name="Medema M.H."/>
            <person name="Devos D.P."/>
            <person name="Kaster A.-K."/>
            <person name="Ovreas L."/>
            <person name="Rohde M."/>
            <person name="Galperin M.Y."/>
            <person name="Jogler C."/>
        </authorList>
    </citation>
    <scope>NUCLEOTIDE SEQUENCE [LARGE SCALE GENOMIC DNA]</scope>
    <source>
        <strain evidence="3 4">CA54</strain>
    </source>
</reference>
<dbReference type="CDD" id="cd06257">
    <property type="entry name" value="DnaJ"/>
    <property type="match status" value="1"/>
</dbReference>
<proteinExistence type="predicted"/>
<dbReference type="Proteomes" id="UP000320735">
    <property type="component" value="Unassembled WGS sequence"/>
</dbReference>
<dbReference type="EMBL" id="SJPP01000004">
    <property type="protein sequence ID" value="TWU05170.1"/>
    <property type="molecule type" value="Genomic_DNA"/>
</dbReference>
<protein>
    <submittedName>
        <fullName evidence="3">DnaJ domain protein</fullName>
    </submittedName>
</protein>
<dbReference type="RefSeq" id="WP_146374271.1">
    <property type="nucleotide sequence ID" value="NZ_SJPP01000004.1"/>
</dbReference>
<evidence type="ECO:0000313" key="3">
    <source>
        <dbReference type="EMBL" id="TWU05170.1"/>
    </source>
</evidence>
<evidence type="ECO:0000259" key="2">
    <source>
        <dbReference type="PROSITE" id="PS50076"/>
    </source>
</evidence>
<dbReference type="SUPFAM" id="SSF46565">
    <property type="entry name" value="Chaperone J-domain"/>
    <property type="match status" value="1"/>
</dbReference>
<dbReference type="AlphaFoldDB" id="A0A5C6AZM8"/>
<keyword evidence="4" id="KW-1185">Reference proteome</keyword>
<dbReference type="InterPro" id="IPR036869">
    <property type="entry name" value="J_dom_sf"/>
</dbReference>
<feature type="domain" description="J" evidence="2">
    <location>
        <begin position="16"/>
        <end position="78"/>
    </location>
</feature>
<comment type="caution">
    <text evidence="3">The sequence shown here is derived from an EMBL/GenBank/DDBJ whole genome shotgun (WGS) entry which is preliminary data.</text>
</comment>
<gene>
    <name evidence="3" type="ORF">CA54_58580</name>
</gene>
<dbReference type="InterPro" id="IPR001623">
    <property type="entry name" value="DnaJ_domain"/>
</dbReference>